<feature type="compositionally biased region" description="Low complexity" evidence="1">
    <location>
        <begin position="121"/>
        <end position="132"/>
    </location>
</feature>
<organism evidence="3 4">
    <name type="scientific">Stylosanthes scabra</name>
    <dbReference type="NCBI Taxonomy" id="79078"/>
    <lineage>
        <taxon>Eukaryota</taxon>
        <taxon>Viridiplantae</taxon>
        <taxon>Streptophyta</taxon>
        <taxon>Embryophyta</taxon>
        <taxon>Tracheophyta</taxon>
        <taxon>Spermatophyta</taxon>
        <taxon>Magnoliopsida</taxon>
        <taxon>eudicotyledons</taxon>
        <taxon>Gunneridae</taxon>
        <taxon>Pentapetalae</taxon>
        <taxon>rosids</taxon>
        <taxon>fabids</taxon>
        <taxon>Fabales</taxon>
        <taxon>Fabaceae</taxon>
        <taxon>Papilionoideae</taxon>
        <taxon>50 kb inversion clade</taxon>
        <taxon>dalbergioids sensu lato</taxon>
        <taxon>Dalbergieae</taxon>
        <taxon>Pterocarpus clade</taxon>
        <taxon>Stylosanthes</taxon>
    </lineage>
</organism>
<evidence type="ECO:0000313" key="4">
    <source>
        <dbReference type="Proteomes" id="UP001341840"/>
    </source>
</evidence>
<evidence type="ECO:0000256" key="1">
    <source>
        <dbReference type="SAM" id="MobiDB-lite"/>
    </source>
</evidence>
<protein>
    <recommendedName>
        <fullName evidence="2">PB1-like domain-containing protein</fullName>
    </recommendedName>
</protein>
<dbReference type="Proteomes" id="UP001341840">
    <property type="component" value="Unassembled WGS sequence"/>
</dbReference>
<evidence type="ECO:0000259" key="2">
    <source>
        <dbReference type="Pfam" id="PF26130"/>
    </source>
</evidence>
<feature type="domain" description="PB1-like" evidence="2">
    <location>
        <begin position="1"/>
        <end position="105"/>
    </location>
</feature>
<reference evidence="3 4" key="1">
    <citation type="journal article" date="2023" name="Plants (Basel)">
        <title>Bridging the Gap: Combining Genomics and Transcriptomics Approaches to Understand Stylosanthes scabra, an Orphan Legume from the Brazilian Caatinga.</title>
        <authorList>
            <person name="Ferreira-Neto J.R.C."/>
            <person name="da Silva M.D."/>
            <person name="Binneck E."/>
            <person name="de Melo N.F."/>
            <person name="da Silva R.H."/>
            <person name="de Melo A.L.T.M."/>
            <person name="Pandolfi V."/>
            <person name="Bustamante F.O."/>
            <person name="Brasileiro-Vidal A.C."/>
            <person name="Benko-Iseppon A.M."/>
        </authorList>
    </citation>
    <scope>NUCLEOTIDE SEQUENCE [LARGE SCALE GENOMIC DNA]</scope>
    <source>
        <tissue evidence="3">Leaves</tissue>
    </source>
</reference>
<name>A0ABU6QFS2_9FABA</name>
<accession>A0ABU6QFS2</accession>
<evidence type="ECO:0000313" key="3">
    <source>
        <dbReference type="EMBL" id="MED6110505.1"/>
    </source>
</evidence>
<dbReference type="EMBL" id="JASCZI010000256">
    <property type="protein sequence ID" value="MED6110505.1"/>
    <property type="molecule type" value="Genomic_DNA"/>
</dbReference>
<gene>
    <name evidence="3" type="ORF">PIB30_043676</name>
</gene>
<keyword evidence="4" id="KW-1185">Reference proteome</keyword>
<feature type="compositionally biased region" description="Low complexity" evidence="1">
    <location>
        <begin position="160"/>
        <end position="170"/>
    </location>
</feature>
<sequence>MDGFVVTVFHHAGRFERYANGDRHYVDGKVTRFAPMDVDFVNKQDLLEMAKEIGYMKLKNMFWHEHTSIIFEAGLHRLISDREINEMCDFALYNNLKEFHIYLDHPVDVPIMPGPDHEPEPIVVESSSSDSYESAEDEAYKPPLPGRPGFEISNGPGSVGDENANANPNEDNGHGSQNENHAQGNPNADEVNVPEDDSHMNMLLRDLRPMLVLMMKEG</sequence>
<comment type="caution">
    <text evidence="3">The sequence shown here is derived from an EMBL/GenBank/DDBJ whole genome shotgun (WGS) entry which is preliminary data.</text>
</comment>
<feature type="region of interest" description="Disordered" evidence="1">
    <location>
        <begin position="112"/>
        <end position="195"/>
    </location>
</feature>
<dbReference type="InterPro" id="IPR058594">
    <property type="entry name" value="PB1-like_dom_pln"/>
</dbReference>
<proteinExistence type="predicted"/>
<feature type="compositionally biased region" description="Polar residues" evidence="1">
    <location>
        <begin position="174"/>
        <end position="186"/>
    </location>
</feature>
<dbReference type="Pfam" id="PF26130">
    <property type="entry name" value="PB1-like"/>
    <property type="match status" value="1"/>
</dbReference>